<dbReference type="PANTHER" id="PTHR37017:SF11">
    <property type="entry name" value="ESTERASE_LIPASE_THIOESTERASE DOMAIN-CONTAINING PROTEIN"/>
    <property type="match status" value="1"/>
</dbReference>
<dbReference type="OrthoDB" id="1263307at2759"/>
<dbReference type="Pfam" id="PF12697">
    <property type="entry name" value="Abhydrolase_6"/>
    <property type="match status" value="1"/>
</dbReference>
<dbReference type="InterPro" id="IPR052897">
    <property type="entry name" value="Sec-Metab_Biosynth_Hydrolase"/>
</dbReference>
<dbReference type="PANTHER" id="PTHR37017">
    <property type="entry name" value="AB HYDROLASE-1 DOMAIN-CONTAINING PROTEIN-RELATED"/>
    <property type="match status" value="1"/>
</dbReference>
<organism evidence="2 3">
    <name type="scientific">Aspergillus calidoustus</name>
    <dbReference type="NCBI Taxonomy" id="454130"/>
    <lineage>
        <taxon>Eukaryota</taxon>
        <taxon>Fungi</taxon>
        <taxon>Dikarya</taxon>
        <taxon>Ascomycota</taxon>
        <taxon>Pezizomycotina</taxon>
        <taxon>Eurotiomycetes</taxon>
        <taxon>Eurotiomycetidae</taxon>
        <taxon>Eurotiales</taxon>
        <taxon>Aspergillaceae</taxon>
        <taxon>Aspergillus</taxon>
        <taxon>Aspergillus subgen. Nidulantes</taxon>
    </lineage>
</organism>
<dbReference type="InterPro" id="IPR000073">
    <property type="entry name" value="AB_hydrolase_1"/>
</dbReference>
<evidence type="ECO:0000313" key="3">
    <source>
        <dbReference type="Proteomes" id="UP000054771"/>
    </source>
</evidence>
<evidence type="ECO:0000313" key="2">
    <source>
        <dbReference type="EMBL" id="CEL06415.1"/>
    </source>
</evidence>
<dbReference type="SUPFAM" id="SSF53474">
    <property type="entry name" value="alpha/beta-Hydrolases"/>
    <property type="match status" value="1"/>
</dbReference>
<accession>A0A0U5G9U3</accession>
<gene>
    <name evidence="2" type="ORF">ASPCAL07520</name>
</gene>
<dbReference type="STRING" id="454130.A0A0U5G9U3"/>
<sequence>MALSKPTILLIPGAWHRGSTWERVAALLRTQVYPVETLTLPSAGGPTSTTVADDAAYIQKRYLDDLIYQGKDVVVVMHSYGGIPGTESVKGRTRKDVAVQDRKGGVVALVYVAAFIISAGQSIDSWLPDGAASIMTFDGEKSYFANPLPYFYND</sequence>
<evidence type="ECO:0000259" key="1">
    <source>
        <dbReference type="Pfam" id="PF12697"/>
    </source>
</evidence>
<dbReference type="InterPro" id="IPR029058">
    <property type="entry name" value="AB_hydrolase_fold"/>
</dbReference>
<dbReference type="EMBL" id="CDMC01000005">
    <property type="protein sequence ID" value="CEL06415.1"/>
    <property type="molecule type" value="Genomic_DNA"/>
</dbReference>
<proteinExistence type="predicted"/>
<name>A0A0U5G9U3_ASPCI</name>
<keyword evidence="3" id="KW-1185">Reference proteome</keyword>
<feature type="domain" description="AB hydrolase-1" evidence="1">
    <location>
        <begin position="8"/>
        <end position="129"/>
    </location>
</feature>
<dbReference type="Proteomes" id="UP000054771">
    <property type="component" value="Unassembled WGS sequence"/>
</dbReference>
<reference evidence="3" key="1">
    <citation type="journal article" date="2016" name="Genome Announc.">
        <title>Draft genome sequences of fungus Aspergillus calidoustus.</title>
        <authorList>
            <person name="Horn F."/>
            <person name="Linde J."/>
            <person name="Mattern D.J."/>
            <person name="Walther G."/>
            <person name="Guthke R."/>
            <person name="Scherlach K."/>
            <person name="Martin K."/>
            <person name="Brakhage A.A."/>
            <person name="Petzke L."/>
            <person name="Valiante V."/>
        </authorList>
    </citation>
    <scope>NUCLEOTIDE SEQUENCE [LARGE SCALE GENOMIC DNA]</scope>
    <source>
        <strain evidence="3">SF006504</strain>
    </source>
</reference>
<dbReference type="Gene3D" id="3.40.50.1820">
    <property type="entry name" value="alpha/beta hydrolase"/>
    <property type="match status" value="1"/>
</dbReference>
<dbReference type="AlphaFoldDB" id="A0A0U5G9U3"/>
<protein>
    <recommendedName>
        <fullName evidence="1">AB hydrolase-1 domain-containing protein</fullName>
    </recommendedName>
</protein>